<sequence length="103" mass="11293">MQTKPVRAIVCGTSFGRFYLRALAANPDIELVGILCRADLRLLRAMPASLTIACESGVLTLADTHGPAIWNPRLHTHRDVTHRLVLTGPGTERLAKQFNHPGQ</sequence>
<protein>
    <recommendedName>
        <fullName evidence="3">Thiazolinyl imide reductase</fullName>
    </recommendedName>
</protein>
<evidence type="ECO:0000313" key="2">
    <source>
        <dbReference type="Proteomes" id="UP000324392"/>
    </source>
</evidence>
<evidence type="ECO:0000313" key="1">
    <source>
        <dbReference type="EMBL" id="BBI91807.1"/>
    </source>
</evidence>
<dbReference type="AlphaFoldDB" id="A0A455VFA4"/>
<dbReference type="Proteomes" id="UP000324392">
    <property type="component" value="Chromosome"/>
</dbReference>
<name>A0A455VFA4_9GAMM</name>
<dbReference type="EMBL" id="AP019531">
    <property type="protein sequence ID" value="BBI91807.1"/>
    <property type="molecule type" value="Genomic_DNA"/>
</dbReference>
<proteinExistence type="predicted"/>
<accession>A0A455VFA4</accession>
<organism evidence="1 2">
    <name type="scientific">Serratia symbiotica</name>
    <dbReference type="NCBI Taxonomy" id="138074"/>
    <lineage>
        <taxon>Bacteria</taxon>
        <taxon>Pseudomonadati</taxon>
        <taxon>Pseudomonadota</taxon>
        <taxon>Gammaproteobacteria</taxon>
        <taxon>Enterobacterales</taxon>
        <taxon>Yersiniaceae</taxon>
        <taxon>Serratia</taxon>
    </lineage>
</organism>
<dbReference type="Gene3D" id="3.30.360.10">
    <property type="entry name" value="Dihydrodipicolinate Reductase, domain 2"/>
    <property type="match status" value="1"/>
</dbReference>
<dbReference type="RefSeq" id="WP_006708141.1">
    <property type="nucleotide sequence ID" value="NZ_AP019531.1"/>
</dbReference>
<evidence type="ECO:0008006" key="3">
    <source>
        <dbReference type="Google" id="ProtNLM"/>
    </source>
</evidence>
<reference evidence="1 2" key="1">
    <citation type="submission" date="2019-03" db="EMBL/GenBank/DDBJ databases">
        <title>The genome sequence of Candidatus Serratia symbiotica strain IS.</title>
        <authorList>
            <person name="Nikoh N."/>
            <person name="Koga R."/>
            <person name="Oshima K."/>
            <person name="Hattori M."/>
            <person name="Fukatsu T."/>
        </authorList>
    </citation>
    <scope>NUCLEOTIDE SEQUENCE [LARGE SCALE GENOMIC DNA]</scope>
    <source>
        <strain evidence="1 2">IS</strain>
    </source>
</reference>
<gene>
    <name evidence="1" type="ORF">SSYIS1_12020</name>
</gene>